<feature type="compositionally biased region" description="Pro residues" evidence="1">
    <location>
        <begin position="63"/>
        <end position="72"/>
    </location>
</feature>
<feature type="compositionally biased region" description="Acidic residues" evidence="1">
    <location>
        <begin position="285"/>
        <end position="294"/>
    </location>
</feature>
<evidence type="ECO:0000313" key="3">
    <source>
        <dbReference type="Proteomes" id="UP000509510"/>
    </source>
</evidence>
<evidence type="ECO:0000313" key="2">
    <source>
        <dbReference type="EMBL" id="QKX54475.1"/>
    </source>
</evidence>
<feature type="compositionally biased region" description="Basic residues" evidence="1">
    <location>
        <begin position="195"/>
        <end position="206"/>
    </location>
</feature>
<dbReference type="OrthoDB" id="21474at2759"/>
<proteinExistence type="predicted"/>
<feature type="region of interest" description="Disordered" evidence="1">
    <location>
        <begin position="1"/>
        <end position="98"/>
    </location>
</feature>
<dbReference type="GeneID" id="55989072"/>
<feature type="compositionally biased region" description="Polar residues" evidence="1">
    <location>
        <begin position="32"/>
        <end position="43"/>
    </location>
</feature>
<feature type="compositionally biased region" description="Basic and acidic residues" evidence="1">
    <location>
        <begin position="498"/>
        <end position="509"/>
    </location>
</feature>
<organism evidence="2 3">
    <name type="scientific">Talaromyces rugulosus</name>
    <name type="common">Penicillium rugulosum</name>
    <dbReference type="NCBI Taxonomy" id="121627"/>
    <lineage>
        <taxon>Eukaryota</taxon>
        <taxon>Fungi</taxon>
        <taxon>Dikarya</taxon>
        <taxon>Ascomycota</taxon>
        <taxon>Pezizomycotina</taxon>
        <taxon>Eurotiomycetes</taxon>
        <taxon>Eurotiomycetidae</taxon>
        <taxon>Eurotiales</taxon>
        <taxon>Trichocomaceae</taxon>
        <taxon>Talaromyces</taxon>
        <taxon>Talaromyces sect. Islandici</taxon>
    </lineage>
</organism>
<accession>A0A7H8QLQ9</accession>
<name>A0A7H8QLQ9_TALRU</name>
<dbReference type="Proteomes" id="UP000509510">
    <property type="component" value="Chromosome I"/>
</dbReference>
<dbReference type="KEGG" id="trg:TRUGW13939_01562"/>
<reference evidence="3" key="1">
    <citation type="submission" date="2020-06" db="EMBL/GenBank/DDBJ databases">
        <title>A chromosome-scale genome assembly of Talaromyces rugulosus W13939.</title>
        <authorList>
            <person name="Wang B."/>
            <person name="Guo L."/>
            <person name="Ye K."/>
            <person name="Wang L."/>
        </authorList>
    </citation>
    <scope>NUCLEOTIDE SEQUENCE [LARGE SCALE GENOMIC DNA]</scope>
    <source>
        <strain evidence="3">W13939</strain>
    </source>
</reference>
<feature type="compositionally biased region" description="Low complexity" evidence="1">
    <location>
        <begin position="77"/>
        <end position="90"/>
    </location>
</feature>
<dbReference type="EMBL" id="CP055898">
    <property type="protein sequence ID" value="QKX54475.1"/>
    <property type="molecule type" value="Genomic_DNA"/>
</dbReference>
<feature type="compositionally biased region" description="Basic residues" evidence="1">
    <location>
        <begin position="378"/>
        <end position="389"/>
    </location>
</feature>
<feature type="region of interest" description="Disordered" evidence="1">
    <location>
        <begin position="186"/>
        <end position="440"/>
    </location>
</feature>
<feature type="compositionally biased region" description="Basic and acidic residues" evidence="1">
    <location>
        <begin position="207"/>
        <end position="221"/>
    </location>
</feature>
<dbReference type="AlphaFoldDB" id="A0A7H8QLQ9"/>
<dbReference type="RefSeq" id="XP_035340654.1">
    <property type="nucleotide sequence ID" value="XM_035484761.1"/>
</dbReference>
<sequence length="548" mass="60745">MTEAQKYEGALYKAKPQKGNKQGKKQTDKSKTLTTTNGNSANTKKPRHPYVEDAPDADDPDYKPPPPAPSPPRDSTKAASKPTPKSAKSTELAAPAEPDDVNVFDFLVGDQTPAASKVSLAGSSKEQMAMISNAPSVFEPSKALAQYDTDVEEEDREYDVAYEENGFSYGADPIKPSMYENQVSNISMDFMTPAPKKKEKKSRKKGASRDSPDPEAKTTSDKKRKRGHVDELDVEAANGRPEEDTPMTDAPSSVINHAGTPYLQHSGLTGGLDRMLREERSLSPDYEDYTDDEGDSRRYQDPQSPLKRTRRSDKPAGPGDNGLGISLKGRAGRIMSMFSGSNVSGSSHGSAEPPSKALVRTRPSADDGDHNGALVQVRRSKKTANVRHVRAGESRKTKRKISQQSYGNDHYDSTRPSRRLKAIEYHGGGGSDSPGDDNRKMVVYHHHERLTEEEAEREKAGYFLSLVTKGPESERGCSINKALKRFHRDYPSIAGSLQDHEEDVHDRDRRGRGRSSRADRDVRVDEEKDLWRTLRLKRNDRGEVVVFF</sequence>
<evidence type="ECO:0000256" key="1">
    <source>
        <dbReference type="SAM" id="MobiDB-lite"/>
    </source>
</evidence>
<gene>
    <name evidence="2" type="ORF">TRUGW13939_01562</name>
</gene>
<feature type="compositionally biased region" description="Low complexity" evidence="1">
    <location>
        <begin position="336"/>
        <end position="350"/>
    </location>
</feature>
<protein>
    <submittedName>
        <fullName evidence="2">Uncharacterized protein</fullName>
    </submittedName>
</protein>
<feature type="compositionally biased region" description="Basic residues" evidence="1">
    <location>
        <begin position="15"/>
        <end position="24"/>
    </location>
</feature>
<keyword evidence="3" id="KW-1185">Reference proteome</keyword>
<feature type="region of interest" description="Disordered" evidence="1">
    <location>
        <begin position="494"/>
        <end position="523"/>
    </location>
</feature>